<gene>
    <name evidence="6" type="ORF">STAFG_8579</name>
</gene>
<name>S4M5B0_9ACTN</name>
<protein>
    <recommendedName>
        <fullName evidence="5">TauD/TfdA-like domain-containing protein</fullName>
    </recommendedName>
</protein>
<dbReference type="GO" id="GO:0016491">
    <property type="term" value="F:oxidoreductase activity"/>
    <property type="evidence" value="ECO:0007669"/>
    <property type="project" value="UniProtKB-KW"/>
</dbReference>
<evidence type="ECO:0000313" key="7">
    <source>
        <dbReference type="Proteomes" id="UP000015001"/>
    </source>
</evidence>
<keyword evidence="3" id="KW-0408">Iron</keyword>
<dbReference type="InterPro" id="IPR003819">
    <property type="entry name" value="TauD/TfdA-like"/>
</dbReference>
<comment type="cofactor">
    <cofactor evidence="1">
        <name>Fe(2+)</name>
        <dbReference type="ChEBI" id="CHEBI:29033"/>
    </cofactor>
</comment>
<dbReference type="HOGENOM" id="CLU_041041_2_0_11"/>
<feature type="domain" description="TauD/TfdA-like" evidence="5">
    <location>
        <begin position="98"/>
        <end position="348"/>
    </location>
</feature>
<organism evidence="6 7">
    <name type="scientific">Streptomyces afghaniensis 772</name>
    <dbReference type="NCBI Taxonomy" id="1283301"/>
    <lineage>
        <taxon>Bacteria</taxon>
        <taxon>Bacillati</taxon>
        <taxon>Actinomycetota</taxon>
        <taxon>Actinomycetes</taxon>
        <taxon>Kitasatosporales</taxon>
        <taxon>Streptomycetaceae</taxon>
        <taxon>Streptomyces</taxon>
    </lineage>
</organism>
<dbReference type="Pfam" id="PF02668">
    <property type="entry name" value="TauD"/>
    <property type="match status" value="1"/>
</dbReference>
<dbReference type="EMBL" id="AOPY01001701">
    <property type="protein sequence ID" value="EPJ34378.1"/>
    <property type="molecule type" value="Genomic_DNA"/>
</dbReference>
<sequence length="395" mass="43905">MFRVPFVAERRTPAAPRSSSSVGSSPTGFHRIFEERITMTTTVGLQPISGPSAWRGDELSRSTEWIYVLSDAERAELEALGRRFVAENPDLRTVTAADYPFDACRALNEECAAQMDAGRGFVLVRGLRTEEYGDAMAAAIFFVMGLHLGQPIGQNQRGDLLDHVIATSNKTLSDEGALPSRVRDRLPFHSDSSDVVALMCLRGAKEGGASSLVSGTTIYNEMLRRRPDLAPRLFDTYHWDWRRQDPDSPELTYTSPIIGYVDGVFSTYAGNSMIFSAQEYPGVPQLTPDQVAAINLFDEISQEPGLPIDMDFQPGDVQWLLNYAALHSRTSYVDHPEPERRRHLLRLWLKRDVGRPLAPKFGKHVVELGEPTTPLVPGGRFRIGDAVTVNDDWGV</sequence>
<accession>S4M5B0</accession>
<proteinExistence type="predicted"/>
<evidence type="ECO:0000259" key="5">
    <source>
        <dbReference type="Pfam" id="PF02668"/>
    </source>
</evidence>
<dbReference type="InterPro" id="IPR050411">
    <property type="entry name" value="AlphaKG_dependent_hydroxylases"/>
</dbReference>
<keyword evidence="7" id="KW-1185">Reference proteome</keyword>
<dbReference type="InterPro" id="IPR042098">
    <property type="entry name" value="TauD-like_sf"/>
</dbReference>
<dbReference type="SUPFAM" id="SSF51197">
    <property type="entry name" value="Clavaminate synthase-like"/>
    <property type="match status" value="1"/>
</dbReference>
<evidence type="ECO:0000313" key="6">
    <source>
        <dbReference type="EMBL" id="EPJ34378.1"/>
    </source>
</evidence>
<dbReference type="PATRIC" id="fig|1283301.3.peg.8513"/>
<dbReference type="GO" id="GO:0017000">
    <property type="term" value="P:antibiotic biosynthetic process"/>
    <property type="evidence" value="ECO:0007669"/>
    <property type="project" value="UniProtKB-KW"/>
</dbReference>
<dbReference type="AlphaFoldDB" id="S4M5B0"/>
<evidence type="ECO:0000256" key="1">
    <source>
        <dbReference type="ARBA" id="ARBA00001954"/>
    </source>
</evidence>
<keyword evidence="4" id="KW-0045">Antibiotic biosynthesis</keyword>
<dbReference type="PANTHER" id="PTHR10696">
    <property type="entry name" value="GAMMA-BUTYROBETAINE HYDROXYLASE-RELATED"/>
    <property type="match status" value="1"/>
</dbReference>
<reference evidence="6 7" key="1">
    <citation type="submission" date="2013-02" db="EMBL/GenBank/DDBJ databases">
        <title>Draft Genome Sequence of Streptomyces afghaniensis, Which Produces Compounds of the Julimycin B-Complex.</title>
        <authorList>
            <person name="Gruening B.A."/>
            <person name="Praeg A."/>
            <person name="Erxleben A."/>
            <person name="Guenther S."/>
            <person name="Fiedler H.-P."/>
            <person name="Goodfellow M."/>
            <person name="Mueller M."/>
        </authorList>
    </citation>
    <scope>NUCLEOTIDE SEQUENCE [LARGE SCALE GENOMIC DNA]</scope>
    <source>
        <strain evidence="6 7">772</strain>
    </source>
</reference>
<evidence type="ECO:0000256" key="3">
    <source>
        <dbReference type="ARBA" id="ARBA00023004"/>
    </source>
</evidence>
<dbReference type="Gene3D" id="3.60.130.10">
    <property type="entry name" value="Clavaminate synthase-like"/>
    <property type="match status" value="1"/>
</dbReference>
<evidence type="ECO:0000256" key="2">
    <source>
        <dbReference type="ARBA" id="ARBA00023002"/>
    </source>
</evidence>
<keyword evidence="2" id="KW-0560">Oxidoreductase</keyword>
<dbReference type="Proteomes" id="UP000015001">
    <property type="component" value="Unassembled WGS sequence"/>
</dbReference>
<comment type="caution">
    <text evidence="6">The sequence shown here is derived from an EMBL/GenBank/DDBJ whole genome shotgun (WGS) entry which is preliminary data.</text>
</comment>
<evidence type="ECO:0000256" key="4">
    <source>
        <dbReference type="ARBA" id="ARBA00023194"/>
    </source>
</evidence>
<dbReference type="PANTHER" id="PTHR10696:SF56">
    <property type="entry name" value="TAUD_TFDA-LIKE DOMAIN-CONTAINING PROTEIN"/>
    <property type="match status" value="1"/>
</dbReference>